<dbReference type="InterPro" id="IPR008972">
    <property type="entry name" value="Cupredoxin"/>
</dbReference>
<dbReference type="SUPFAM" id="SSF49503">
    <property type="entry name" value="Cupredoxins"/>
    <property type="match status" value="1"/>
</dbReference>
<accession>A0AA86N273</accession>
<dbReference type="RefSeq" id="WP_289270404.1">
    <property type="nucleotide sequence ID" value="NZ_OX365700.1"/>
</dbReference>
<evidence type="ECO:0000313" key="2">
    <source>
        <dbReference type="EMBL" id="CAI4033309.1"/>
    </source>
</evidence>
<dbReference type="EMBL" id="OX365700">
    <property type="protein sequence ID" value="CAI4033309.1"/>
    <property type="molecule type" value="Genomic_DNA"/>
</dbReference>
<evidence type="ECO:0000256" key="1">
    <source>
        <dbReference type="SAM" id="SignalP"/>
    </source>
</evidence>
<proteinExistence type="predicted"/>
<keyword evidence="1" id="KW-0732">Signal</keyword>
<evidence type="ECO:0000313" key="3">
    <source>
        <dbReference type="Proteomes" id="UP001179121"/>
    </source>
</evidence>
<dbReference type="KEGG" id="nti:DNFV4_03745"/>
<dbReference type="AlphaFoldDB" id="A0AA86N273"/>
<evidence type="ECO:0008006" key="4">
    <source>
        <dbReference type="Google" id="ProtNLM"/>
    </source>
</evidence>
<protein>
    <recommendedName>
        <fullName evidence="4">Blue (type 1) copper domain-containing protein</fullName>
    </recommendedName>
</protein>
<feature type="chain" id="PRO_5041736939" description="Blue (type 1) copper domain-containing protein" evidence="1">
    <location>
        <begin position="33"/>
        <end position="286"/>
    </location>
</feature>
<keyword evidence="3" id="KW-1185">Reference proteome</keyword>
<reference evidence="2" key="1">
    <citation type="submission" date="2022-10" db="EMBL/GenBank/DDBJ databases">
        <authorList>
            <person name="Koch H."/>
        </authorList>
    </citation>
    <scope>NUCLEOTIDE SEQUENCE</scope>
    <source>
        <strain evidence="2">DNF</strain>
    </source>
</reference>
<organism evidence="2 3">
    <name type="scientific">Nitrospira tepida</name>
    <dbReference type="NCBI Taxonomy" id="2973512"/>
    <lineage>
        <taxon>Bacteria</taxon>
        <taxon>Pseudomonadati</taxon>
        <taxon>Nitrospirota</taxon>
        <taxon>Nitrospiria</taxon>
        <taxon>Nitrospirales</taxon>
        <taxon>Nitrospiraceae</taxon>
        <taxon>Nitrospira</taxon>
    </lineage>
</organism>
<name>A0AA86N273_9BACT</name>
<gene>
    <name evidence="2" type="ORF">DNFV4_03745</name>
</gene>
<dbReference type="Proteomes" id="UP001179121">
    <property type="component" value="Chromosome"/>
</dbReference>
<feature type="signal peptide" evidence="1">
    <location>
        <begin position="1"/>
        <end position="32"/>
    </location>
</feature>
<sequence length="286" mass="29814">MKSRNPRTIKVSNILLAAALAVGTTVMPVHQAAAEQAGAGPVIFTAHDYGFKGPDRIPAGMTAVRVVNQGKGPHHVQLVRLAQGKTAADFAAAMMENPAHPPAWATFVGGPNAVVPGGQAEAIMRLDAGEYVLLCLIPNGQGVPHLALGMQKPVTVMPAKSAAFAEPKADLTITQSDFSFSLSQPVRAGHHMVQVTNKGAQPHEVVVVKLAPGATAKDWAASFEPGASGPPPGLPVGGIVGIEKGGRGYFIEDFEAGRYGLLCFFEDPQTGAPHFTKGMMLDFSVE</sequence>